<gene>
    <name evidence="1" type="ORF">C0184_12270</name>
</gene>
<comment type="caution">
    <text evidence="1">The sequence shown here is derived from an EMBL/GenBank/DDBJ whole genome shotgun (WGS) entry which is preliminary data.</text>
</comment>
<protein>
    <submittedName>
        <fullName evidence="1">Uncharacterized protein</fullName>
    </submittedName>
</protein>
<evidence type="ECO:0000313" key="1">
    <source>
        <dbReference type="EMBL" id="PMP77094.1"/>
    </source>
</evidence>
<dbReference type="AlphaFoldDB" id="A0A2J6X096"/>
<evidence type="ECO:0000313" key="2">
    <source>
        <dbReference type="Proteomes" id="UP000243376"/>
    </source>
</evidence>
<name>A0A2J6X096_9CHLR</name>
<reference evidence="1 2" key="1">
    <citation type="submission" date="2018-01" db="EMBL/GenBank/DDBJ databases">
        <title>Metagenomic assembled genomes from two thermal pools in the Uzon Caldera, Kamchatka, Russia.</title>
        <authorList>
            <person name="Wilkins L."/>
            <person name="Ettinger C."/>
        </authorList>
    </citation>
    <scope>NUCLEOTIDE SEQUENCE [LARGE SCALE GENOMIC DNA]</scope>
    <source>
        <strain evidence="1">ZAV-02</strain>
    </source>
</reference>
<organism evidence="1 2">
    <name type="scientific">Chloroflexus aggregans</name>
    <dbReference type="NCBI Taxonomy" id="152260"/>
    <lineage>
        <taxon>Bacteria</taxon>
        <taxon>Bacillati</taxon>
        <taxon>Chloroflexota</taxon>
        <taxon>Chloroflexia</taxon>
        <taxon>Chloroflexales</taxon>
        <taxon>Chloroflexineae</taxon>
        <taxon>Chloroflexaceae</taxon>
        <taxon>Chloroflexus</taxon>
    </lineage>
</organism>
<sequence length="77" mass="8741">MADTQNEAGVRRQEVLRLALQRIVLLRETGPKSAVWQRARIKTMWRLQQQLLTDAAMMQTANTYDHESTVAVVDSSG</sequence>
<accession>A0A2J6X096</accession>
<proteinExistence type="predicted"/>
<dbReference type="EMBL" id="PNIQ01000823">
    <property type="protein sequence ID" value="PMP77094.1"/>
    <property type="molecule type" value="Genomic_DNA"/>
</dbReference>
<dbReference type="Proteomes" id="UP000243376">
    <property type="component" value="Unassembled WGS sequence"/>
</dbReference>